<dbReference type="InterPro" id="IPR023173">
    <property type="entry name" value="NADPH_Cyt_P450_Rdtase_alpha"/>
</dbReference>
<dbReference type="InterPro" id="IPR029039">
    <property type="entry name" value="Flavoprotein-like_sf"/>
</dbReference>
<feature type="binding site" evidence="14">
    <location>
        <position position="584"/>
    </location>
    <ligand>
        <name>NADP(+)</name>
        <dbReference type="ChEBI" id="CHEBI:58349"/>
    </ligand>
</feature>
<evidence type="ECO:0000256" key="4">
    <source>
        <dbReference type="ARBA" id="ARBA00022824"/>
    </source>
</evidence>
<dbReference type="GO" id="GO:0005789">
    <property type="term" value="C:endoplasmic reticulum membrane"/>
    <property type="evidence" value="ECO:0007669"/>
    <property type="project" value="UniProtKB-SubCell"/>
</dbReference>
<dbReference type="PIRSF" id="PIRSF000208">
    <property type="entry name" value="P450R"/>
    <property type="match status" value="1"/>
</dbReference>
<keyword evidence="4 14" id="KW-0256">Endoplasmic reticulum</keyword>
<keyword evidence="14" id="KW-0444">Lipid biosynthesis</keyword>
<dbReference type="Gene3D" id="2.40.30.10">
    <property type="entry name" value="Translation factors"/>
    <property type="match status" value="1"/>
</dbReference>
<dbReference type="EMBL" id="LLXJ01000812">
    <property type="protein sequence ID" value="PKC06003.1"/>
    <property type="molecule type" value="Genomic_DNA"/>
</dbReference>
<evidence type="ECO:0000313" key="18">
    <source>
        <dbReference type="Proteomes" id="UP000232722"/>
    </source>
</evidence>
<dbReference type="GO" id="GO:0005741">
    <property type="term" value="C:mitochondrial outer membrane"/>
    <property type="evidence" value="ECO:0007669"/>
    <property type="project" value="UniProtKB-SubCell"/>
</dbReference>
<evidence type="ECO:0000256" key="14">
    <source>
        <dbReference type="HAMAP-Rule" id="MF_03212"/>
    </source>
</evidence>
<evidence type="ECO:0000259" key="16">
    <source>
        <dbReference type="PROSITE" id="PS51384"/>
    </source>
</evidence>
<evidence type="ECO:0000256" key="11">
    <source>
        <dbReference type="ARBA" id="ARBA00023136"/>
    </source>
</evidence>
<keyword evidence="7 14" id="KW-0752">Steroid biosynthesis</keyword>
<dbReference type="PRINTS" id="PR00371">
    <property type="entry name" value="FPNCR"/>
</dbReference>
<keyword evidence="2 14" id="KW-0288">FMN</keyword>
<keyword evidence="10 14" id="KW-0756">Sterol biosynthesis</keyword>
<feature type="binding site" evidence="14">
    <location>
        <begin position="514"/>
        <end position="517"/>
    </location>
    <ligand>
        <name>FAD</name>
        <dbReference type="ChEBI" id="CHEBI:57692"/>
    </ligand>
</feature>
<organism evidence="17 18">
    <name type="scientific">Rhizophagus irregularis</name>
    <dbReference type="NCBI Taxonomy" id="588596"/>
    <lineage>
        <taxon>Eukaryota</taxon>
        <taxon>Fungi</taxon>
        <taxon>Fungi incertae sedis</taxon>
        <taxon>Mucoromycota</taxon>
        <taxon>Glomeromycotina</taxon>
        <taxon>Glomeromycetes</taxon>
        <taxon>Glomerales</taxon>
        <taxon>Glomeraceae</taxon>
        <taxon>Rhizophagus</taxon>
    </lineage>
</organism>
<dbReference type="Proteomes" id="UP000232722">
    <property type="component" value="Unassembled WGS sequence"/>
</dbReference>
<evidence type="ECO:0000256" key="2">
    <source>
        <dbReference type="ARBA" id="ARBA00022643"/>
    </source>
</evidence>
<dbReference type="InterPro" id="IPR008254">
    <property type="entry name" value="Flavodoxin/NO_synth"/>
</dbReference>
<dbReference type="Gene3D" id="1.20.990.10">
    <property type="entry name" value="NADPH-cytochrome p450 Reductase, Chain A, domain 3"/>
    <property type="match status" value="1"/>
</dbReference>
<dbReference type="GO" id="GO:0010181">
    <property type="term" value="F:FMN binding"/>
    <property type="evidence" value="ECO:0007669"/>
    <property type="project" value="UniProtKB-UniRule"/>
</dbReference>
<comment type="similarity">
    <text evidence="14">In the N-terminal section; belongs to the flavodoxin family.</text>
</comment>
<dbReference type="SUPFAM" id="SSF52218">
    <property type="entry name" value="Flavoproteins"/>
    <property type="match status" value="1"/>
</dbReference>
<comment type="subcellular location">
    <subcellularLocation>
        <location evidence="14">Endoplasmic reticulum membrane</location>
        <topology evidence="14">Single-pass membrane protein</topology>
        <orientation evidence="14">Cytoplasmic side</orientation>
    </subcellularLocation>
    <subcellularLocation>
        <location evidence="14">Mitochondrion outer membrane</location>
        <topology evidence="14">Single-pass membrane protein</topology>
        <orientation evidence="14">Cytoplasmic side</orientation>
    </subcellularLocation>
    <subcellularLocation>
        <location evidence="14">Cell membrane</location>
        <topology evidence="14">Single-pass membrane protein</topology>
        <orientation evidence="14">Cytoplasmic side</orientation>
    </subcellularLocation>
</comment>
<accession>A0A2N0PGQ1</accession>
<dbReference type="PRINTS" id="PR00369">
    <property type="entry name" value="FLAVODOXIN"/>
</dbReference>
<reference evidence="17 18" key="1">
    <citation type="submission" date="2016-04" db="EMBL/GenBank/DDBJ databases">
        <title>Genome analyses suggest a sexual origin of heterokaryosis in a supposedly ancient asexual fungus.</title>
        <authorList>
            <person name="Ropars J."/>
            <person name="Sedzielewska K."/>
            <person name="Noel J."/>
            <person name="Charron P."/>
            <person name="Farinelli L."/>
            <person name="Marton T."/>
            <person name="Kruger M."/>
            <person name="Pelin A."/>
            <person name="Brachmann A."/>
            <person name="Corradi N."/>
        </authorList>
    </citation>
    <scope>NUCLEOTIDE SEQUENCE [LARGE SCALE GENOMIC DNA]</scope>
    <source>
        <strain evidence="17 18">A5</strain>
    </source>
</reference>
<dbReference type="InterPro" id="IPR039261">
    <property type="entry name" value="FNR_nucleotide-bd"/>
</dbReference>
<evidence type="ECO:0000256" key="8">
    <source>
        <dbReference type="ARBA" id="ARBA00022989"/>
    </source>
</evidence>
<comment type="similarity">
    <text evidence="14">Belongs to the NADPH--cytochrome P450 reductase family.</text>
</comment>
<comment type="similarity">
    <text evidence="14">In the C-terminal section; belongs to the flavoprotein pyridine nucleotide cytochrome reductase family.</text>
</comment>
<dbReference type="VEuPathDB" id="FungiDB:FUN_020700"/>
<keyword evidence="8" id="KW-1133">Transmembrane helix</keyword>
<keyword evidence="3" id="KW-0812">Transmembrane</keyword>
<keyword evidence="14" id="KW-1000">Mitochondrion outer membrane</keyword>
<feature type="domain" description="Flavodoxin-like" evidence="15">
    <location>
        <begin position="86"/>
        <end position="240"/>
    </location>
</feature>
<evidence type="ECO:0000256" key="13">
    <source>
        <dbReference type="ARBA" id="ARBA00023221"/>
    </source>
</evidence>
<dbReference type="PROSITE" id="PS51384">
    <property type="entry name" value="FAD_FR"/>
    <property type="match status" value="1"/>
</dbReference>
<dbReference type="PANTHER" id="PTHR19384:SF17">
    <property type="entry name" value="NADPH--CYTOCHROME P450 REDUCTASE"/>
    <property type="match status" value="1"/>
</dbReference>
<feature type="binding site" evidence="14">
    <location>
        <begin position="478"/>
        <end position="481"/>
    </location>
    <ligand>
        <name>FAD</name>
        <dbReference type="ChEBI" id="CHEBI:57692"/>
    </ligand>
</feature>
<dbReference type="Pfam" id="PF00258">
    <property type="entry name" value="Flavodoxin_1"/>
    <property type="match status" value="1"/>
</dbReference>
<evidence type="ECO:0000313" key="17">
    <source>
        <dbReference type="EMBL" id="PKC06003.1"/>
    </source>
</evidence>
<dbReference type="Gene3D" id="3.40.50.360">
    <property type="match status" value="1"/>
</dbReference>
<evidence type="ECO:0000256" key="5">
    <source>
        <dbReference type="ARBA" id="ARBA00022827"/>
    </source>
</evidence>
<dbReference type="PROSITE" id="PS50902">
    <property type="entry name" value="FLAVODOXIN_LIKE"/>
    <property type="match status" value="1"/>
</dbReference>
<evidence type="ECO:0000256" key="12">
    <source>
        <dbReference type="ARBA" id="ARBA00023166"/>
    </source>
</evidence>
<feature type="binding site" evidence="14">
    <location>
        <position position="717"/>
    </location>
    <ligand>
        <name>NADP(+)</name>
        <dbReference type="ChEBI" id="CHEBI:58349"/>
    </ligand>
</feature>
<comment type="cofactor">
    <cofactor evidence="14">
        <name>FMN</name>
        <dbReference type="ChEBI" id="CHEBI:58210"/>
    </cofactor>
    <text evidence="14">Binds 1 FMN per monomer.</text>
</comment>
<keyword evidence="13 14" id="KW-0753">Steroid metabolism</keyword>
<dbReference type="PANTHER" id="PTHR19384">
    <property type="entry name" value="NITRIC OXIDE SYNTHASE-RELATED"/>
    <property type="match status" value="1"/>
</dbReference>
<dbReference type="EC" id="1.6.2.4" evidence="14"/>
<dbReference type="AlphaFoldDB" id="A0A2N0PGQ1"/>
<dbReference type="GO" id="GO:0050660">
    <property type="term" value="F:flavin adenine dinucleotide binding"/>
    <property type="evidence" value="ECO:0007669"/>
    <property type="project" value="UniProtKB-UniRule"/>
</dbReference>
<dbReference type="InterPro" id="IPR001433">
    <property type="entry name" value="OxRdtase_FAD/NAD-bd"/>
</dbReference>
<keyword evidence="14" id="KW-0496">Mitochondrion</keyword>
<name>A0A2N0PGQ1_9GLOM</name>
<dbReference type="SUPFAM" id="SSF63380">
    <property type="entry name" value="Riboflavin synthase domain-like"/>
    <property type="match status" value="1"/>
</dbReference>
<evidence type="ECO:0000256" key="7">
    <source>
        <dbReference type="ARBA" id="ARBA00022955"/>
    </source>
</evidence>
<evidence type="ECO:0000256" key="10">
    <source>
        <dbReference type="ARBA" id="ARBA00023011"/>
    </source>
</evidence>
<keyword evidence="9 14" id="KW-0560">Oxidoreductase</keyword>
<keyword evidence="14" id="KW-0443">Lipid metabolism</keyword>
<dbReference type="InterPro" id="IPR001094">
    <property type="entry name" value="Flavdoxin-like"/>
</dbReference>
<feature type="binding site" evidence="14">
    <location>
        <begin position="652"/>
        <end position="656"/>
    </location>
    <ligand>
        <name>NADP(+)</name>
        <dbReference type="ChEBI" id="CHEBI:58349"/>
    </ligand>
</feature>
<comment type="catalytic activity">
    <reaction evidence="14">
        <text>2 oxidized [cytochrome P450] + NADPH = 2 reduced [cytochrome P450] + NADP(+) + H(+)</text>
        <dbReference type="Rhea" id="RHEA:24040"/>
        <dbReference type="Rhea" id="RHEA-COMP:14627"/>
        <dbReference type="Rhea" id="RHEA-COMP:14628"/>
        <dbReference type="ChEBI" id="CHEBI:15378"/>
        <dbReference type="ChEBI" id="CHEBI:55376"/>
        <dbReference type="ChEBI" id="CHEBI:57783"/>
        <dbReference type="ChEBI" id="CHEBI:58349"/>
        <dbReference type="ChEBI" id="CHEBI:60344"/>
        <dbReference type="EC" id="1.6.2.4"/>
    </reaction>
</comment>
<dbReference type="InterPro" id="IPR017927">
    <property type="entry name" value="FAD-bd_FR_type"/>
</dbReference>
<comment type="function">
    <text evidence="14">This enzyme is required for electron transfer from NADP to cytochrome P450 in microsomes. It can also provide electron transfer to heme oxygenase and cytochrome B5. Involved in ergosterol biosynthesis.</text>
</comment>
<dbReference type="CDD" id="cd06204">
    <property type="entry name" value="CYPOR"/>
    <property type="match status" value="1"/>
</dbReference>
<proteinExistence type="inferred from homology"/>
<dbReference type="SUPFAM" id="SSF52343">
    <property type="entry name" value="Ferredoxin reductase-like, C-terminal NADP-linked domain"/>
    <property type="match status" value="2"/>
</dbReference>
<feature type="binding site" evidence="14">
    <location>
        <position position="755"/>
    </location>
    <ligand>
        <name>FAD</name>
        <dbReference type="ChEBI" id="CHEBI:57692"/>
    </ligand>
</feature>
<gene>
    <name evidence="17" type="ORF">RhiirA5_314798</name>
</gene>
<reference evidence="17 18" key="2">
    <citation type="submission" date="2017-09" db="EMBL/GenBank/DDBJ databases">
        <title>Extensive intraspecific genome diversity in a model arbuscular mycorrhizal fungus.</title>
        <authorList>
            <person name="Chen E.C."/>
            <person name="Morin E."/>
            <person name="Beaudet D."/>
            <person name="Noel J."/>
            <person name="Ndikumana S."/>
            <person name="Charron P."/>
            <person name="St-Onge C."/>
            <person name="Giorgi J."/>
            <person name="Grigoriev I.V."/>
            <person name="Roux C."/>
            <person name="Martin F.M."/>
            <person name="Corradi N."/>
        </authorList>
    </citation>
    <scope>NUCLEOTIDE SEQUENCE [LARGE SCALE GENOMIC DNA]</scope>
    <source>
        <strain evidence="17 18">A5</strain>
    </source>
</reference>
<evidence type="ECO:0000259" key="15">
    <source>
        <dbReference type="PROSITE" id="PS50902"/>
    </source>
</evidence>
<dbReference type="FunFam" id="3.40.50.360:FF:000024">
    <property type="entry name" value="NADPH--cytochrome P450 reductase"/>
    <property type="match status" value="1"/>
</dbReference>
<keyword evidence="1 14" id="KW-0285">Flavoprotein</keyword>
<feature type="binding site" evidence="14">
    <location>
        <position position="319"/>
    </location>
    <ligand>
        <name>NADP(+)</name>
        <dbReference type="ChEBI" id="CHEBI:58349"/>
    </ligand>
</feature>
<comment type="caution">
    <text evidence="17">The sequence shown here is derived from an EMBL/GenBank/DDBJ whole genome shotgun (WGS) entry which is preliminary data.</text>
</comment>
<feature type="binding site" evidence="14">
    <location>
        <begin position="92"/>
        <end position="97"/>
    </location>
    <ligand>
        <name>FMN</name>
        <dbReference type="ChEBI" id="CHEBI:58210"/>
    </ligand>
</feature>
<dbReference type="Pfam" id="PF00175">
    <property type="entry name" value="NAD_binding_1"/>
    <property type="match status" value="1"/>
</dbReference>
<keyword evidence="6 14" id="KW-0521">NADP</keyword>
<feature type="binding site" evidence="14">
    <location>
        <begin position="143"/>
        <end position="146"/>
    </location>
    <ligand>
        <name>FMN</name>
        <dbReference type="ChEBI" id="CHEBI:58210"/>
    </ligand>
</feature>
<dbReference type="GO" id="GO:0003958">
    <property type="term" value="F:NADPH-hemoprotein reductase activity"/>
    <property type="evidence" value="ECO:0007669"/>
    <property type="project" value="UniProtKB-UniRule"/>
</dbReference>
<feature type="binding site" evidence="14">
    <location>
        <begin position="189"/>
        <end position="198"/>
    </location>
    <ligand>
        <name>FMN</name>
        <dbReference type="ChEBI" id="CHEBI:58210"/>
    </ligand>
</feature>
<dbReference type="InterPro" id="IPR001709">
    <property type="entry name" value="Flavoprot_Pyr_Nucl_cyt_Rdtase"/>
</dbReference>
<dbReference type="InterPro" id="IPR023208">
    <property type="entry name" value="P450R"/>
</dbReference>
<keyword evidence="11 14" id="KW-0472">Membrane</keyword>
<dbReference type="VEuPathDB" id="FungiDB:RhiirA1_424484"/>
<keyword evidence="14" id="KW-1003">Cell membrane</keyword>
<evidence type="ECO:0000256" key="6">
    <source>
        <dbReference type="ARBA" id="ARBA00022857"/>
    </source>
</evidence>
<comment type="cofactor">
    <cofactor evidence="14">
        <name>FAD</name>
        <dbReference type="ChEBI" id="CHEBI:57692"/>
    </cofactor>
    <text evidence="14">Binds 1 FAD per monomer.</text>
</comment>
<dbReference type="GO" id="GO:0050661">
    <property type="term" value="F:NADP binding"/>
    <property type="evidence" value="ECO:0007669"/>
    <property type="project" value="UniProtKB-UniRule"/>
</dbReference>
<protein>
    <recommendedName>
        <fullName evidence="14">NADPH--cytochrome P450 reductase</fullName>
        <shortName evidence="14">CPR</shortName>
        <shortName evidence="14">P450R</shortName>
        <ecNumber evidence="14">1.6.2.4</ecNumber>
    </recommendedName>
</protein>
<sequence>MSDNILTETLTVQADEPMIDTFDLVFLLTAGVMAILYLYKDTIFGNNSKIATPQQPVSTTIPKPITGPPKKDKDFIKRMKETDKNVILFYGSQTGTAEDYASRLAKEGQQKFGLKTMTVDVEDCNMALLDKFPLDCVAFFLMATYGEGEPTDDAVDFWELITSESPEFSAGIPVEEKPLSSLRYVVFALGNKTYEHFNAVGRMIDNKLTEFGATRIGERGEGDDDGSLEEDFLGWKDDMWKAVCDAMQVDQSEAKDGDHVAAYKITELESCDSNKIFHGEYSGQALMVNGIRPTYDARNPYFSPIVATHELFNTNMTDRNCVHMEFDISGSGLEYETGDHVAVWPMNAEQDVERLLKILGIWEKRDTIVSVESIDPSTTKKYTFPVPATYATIFRYYLDIHAPISRQSIATLATFVSTEEGKARLTNLGSDKESYRIEVSDAHLSLGELLESISPNGKPLDSIPLEFVVEILPRVQPRYYSISSSSKSTPKTIHVTASILSYNPKTTPQRKVYGLATNYILQVHRKLRNIQHPETSPSYLYSGPRNKYYDEGTNLIKMPLHVRHTNFKLPKNSKLPVVMVGPGTGVAPFRGFVIERALVKAQGEEVGETVLFFGCRKRDEDFLYQNEFTELFATLGESGKLITAFSREQSQKVYVQHKFHENGSHIWHLIHNLGGYFYVCGYGIIYHNNFFFVRSKSLITKYKLIFNYSDAKNMARDVNTALGQLAQSCGGMDETSATNYVKDLRSKGRYQEDVWS</sequence>
<feature type="domain" description="FAD-binding FR-type" evidence="16">
    <location>
        <begin position="298"/>
        <end position="551"/>
    </location>
</feature>
<dbReference type="InterPro" id="IPR017938">
    <property type="entry name" value="Riboflavin_synthase-like_b-brl"/>
</dbReference>
<dbReference type="GO" id="GO:0005886">
    <property type="term" value="C:plasma membrane"/>
    <property type="evidence" value="ECO:0007669"/>
    <property type="project" value="UniProtKB-SubCell"/>
</dbReference>
<keyword evidence="12 14" id="KW-1207">Sterol metabolism</keyword>
<dbReference type="InterPro" id="IPR003097">
    <property type="entry name" value="CysJ-like_FAD-binding"/>
</dbReference>
<evidence type="ECO:0000256" key="3">
    <source>
        <dbReference type="ARBA" id="ARBA00022692"/>
    </source>
</evidence>
<dbReference type="Gene3D" id="3.40.50.80">
    <property type="entry name" value="Nucleotide-binding domain of ferredoxin-NADP reductase (FNR) module"/>
    <property type="match status" value="2"/>
</dbReference>
<dbReference type="VEuPathDB" id="FungiDB:RhiirFUN_000456"/>
<comment type="caution">
    <text evidence="14">Lacks conserved residue(s) required for the propagation of feature annotation.</text>
</comment>
<keyword evidence="5 14" id="KW-0274">FAD</keyword>
<evidence type="ECO:0000256" key="9">
    <source>
        <dbReference type="ARBA" id="ARBA00023002"/>
    </source>
</evidence>
<dbReference type="HAMAP" id="MF_03212">
    <property type="entry name" value="NCPR"/>
    <property type="match status" value="1"/>
</dbReference>
<feature type="binding site" evidence="14">
    <location>
        <position position="502"/>
    </location>
    <ligand>
        <name>FAD</name>
        <dbReference type="ChEBI" id="CHEBI:57692"/>
    </ligand>
</feature>
<dbReference type="GO" id="GO:0005829">
    <property type="term" value="C:cytosol"/>
    <property type="evidence" value="ECO:0007669"/>
    <property type="project" value="TreeGrafter"/>
</dbReference>
<evidence type="ECO:0000256" key="1">
    <source>
        <dbReference type="ARBA" id="ARBA00022630"/>
    </source>
</evidence>
<feature type="binding site" evidence="14">
    <location>
        <position position="224"/>
    </location>
    <ligand>
        <name>FMN</name>
        <dbReference type="ChEBI" id="CHEBI:58210"/>
    </ligand>
</feature>
<feature type="binding site" evidence="14">
    <location>
        <begin position="646"/>
        <end position="647"/>
    </location>
    <ligand>
        <name>NADP(+)</name>
        <dbReference type="ChEBI" id="CHEBI:58349"/>
    </ligand>
</feature>
<dbReference type="GO" id="GO:0006696">
    <property type="term" value="P:ergosterol biosynthetic process"/>
    <property type="evidence" value="ECO:0007669"/>
    <property type="project" value="UniProtKB-UniRule"/>
</dbReference>
<dbReference type="Pfam" id="PF00667">
    <property type="entry name" value="FAD_binding_1"/>
    <property type="match status" value="1"/>
</dbReference>